<dbReference type="AlphaFoldDB" id="A0A5C3QKZ6"/>
<evidence type="ECO:0000256" key="2">
    <source>
        <dbReference type="ARBA" id="ARBA00022771"/>
    </source>
</evidence>
<evidence type="ECO:0000256" key="4">
    <source>
        <dbReference type="PROSITE-ProRule" id="PRU00134"/>
    </source>
</evidence>
<evidence type="ECO:0000313" key="7">
    <source>
        <dbReference type="Proteomes" id="UP000305067"/>
    </source>
</evidence>
<gene>
    <name evidence="6" type="ORF">BDV98DRAFT_54398</name>
</gene>
<dbReference type="EMBL" id="ML178823">
    <property type="protein sequence ID" value="TFL02187.1"/>
    <property type="molecule type" value="Genomic_DNA"/>
</dbReference>
<keyword evidence="3" id="KW-0862">Zinc</keyword>
<evidence type="ECO:0000259" key="5">
    <source>
        <dbReference type="PROSITE" id="PS50865"/>
    </source>
</evidence>
<evidence type="ECO:0000256" key="1">
    <source>
        <dbReference type="ARBA" id="ARBA00022723"/>
    </source>
</evidence>
<accession>A0A5C3QKZ6</accession>
<dbReference type="Pfam" id="PF01753">
    <property type="entry name" value="zf-MYND"/>
    <property type="match status" value="1"/>
</dbReference>
<dbReference type="Proteomes" id="UP000305067">
    <property type="component" value="Unassembled WGS sequence"/>
</dbReference>
<dbReference type="SUPFAM" id="SSF144232">
    <property type="entry name" value="HIT/MYND zinc finger-like"/>
    <property type="match status" value="1"/>
</dbReference>
<sequence>MGRASLRCSRCQIYIYCPTECQRTSWSHPEHPHRKICKHLGVLAAVWPEDMLRATVISHTFAEMDGKDEGLLQPLADKARYSSEQVMEVWQLLGAALDWRVR</sequence>
<organism evidence="6 7">
    <name type="scientific">Pterulicium gracile</name>
    <dbReference type="NCBI Taxonomy" id="1884261"/>
    <lineage>
        <taxon>Eukaryota</taxon>
        <taxon>Fungi</taxon>
        <taxon>Dikarya</taxon>
        <taxon>Basidiomycota</taxon>
        <taxon>Agaricomycotina</taxon>
        <taxon>Agaricomycetes</taxon>
        <taxon>Agaricomycetidae</taxon>
        <taxon>Agaricales</taxon>
        <taxon>Pleurotineae</taxon>
        <taxon>Pterulaceae</taxon>
        <taxon>Pterulicium</taxon>
    </lineage>
</organism>
<keyword evidence="2 4" id="KW-0863">Zinc-finger</keyword>
<protein>
    <recommendedName>
        <fullName evidence="5">MYND-type domain-containing protein</fullName>
    </recommendedName>
</protein>
<evidence type="ECO:0000256" key="3">
    <source>
        <dbReference type="ARBA" id="ARBA00022833"/>
    </source>
</evidence>
<dbReference type="PROSITE" id="PS50865">
    <property type="entry name" value="ZF_MYND_2"/>
    <property type="match status" value="1"/>
</dbReference>
<reference evidence="6 7" key="1">
    <citation type="journal article" date="2019" name="Nat. Ecol. Evol.">
        <title>Megaphylogeny resolves global patterns of mushroom evolution.</title>
        <authorList>
            <person name="Varga T."/>
            <person name="Krizsan K."/>
            <person name="Foldi C."/>
            <person name="Dima B."/>
            <person name="Sanchez-Garcia M."/>
            <person name="Sanchez-Ramirez S."/>
            <person name="Szollosi G.J."/>
            <person name="Szarkandi J.G."/>
            <person name="Papp V."/>
            <person name="Albert L."/>
            <person name="Andreopoulos W."/>
            <person name="Angelini C."/>
            <person name="Antonin V."/>
            <person name="Barry K.W."/>
            <person name="Bougher N.L."/>
            <person name="Buchanan P."/>
            <person name="Buyck B."/>
            <person name="Bense V."/>
            <person name="Catcheside P."/>
            <person name="Chovatia M."/>
            <person name="Cooper J."/>
            <person name="Damon W."/>
            <person name="Desjardin D."/>
            <person name="Finy P."/>
            <person name="Geml J."/>
            <person name="Haridas S."/>
            <person name="Hughes K."/>
            <person name="Justo A."/>
            <person name="Karasinski D."/>
            <person name="Kautmanova I."/>
            <person name="Kiss B."/>
            <person name="Kocsube S."/>
            <person name="Kotiranta H."/>
            <person name="LaButti K.M."/>
            <person name="Lechner B.E."/>
            <person name="Liimatainen K."/>
            <person name="Lipzen A."/>
            <person name="Lukacs Z."/>
            <person name="Mihaltcheva S."/>
            <person name="Morgado L.N."/>
            <person name="Niskanen T."/>
            <person name="Noordeloos M.E."/>
            <person name="Ohm R.A."/>
            <person name="Ortiz-Santana B."/>
            <person name="Ovrebo C."/>
            <person name="Racz N."/>
            <person name="Riley R."/>
            <person name="Savchenko A."/>
            <person name="Shiryaev A."/>
            <person name="Soop K."/>
            <person name="Spirin V."/>
            <person name="Szebenyi C."/>
            <person name="Tomsovsky M."/>
            <person name="Tulloss R.E."/>
            <person name="Uehling J."/>
            <person name="Grigoriev I.V."/>
            <person name="Vagvolgyi C."/>
            <person name="Papp T."/>
            <person name="Martin F.M."/>
            <person name="Miettinen O."/>
            <person name="Hibbett D.S."/>
            <person name="Nagy L.G."/>
        </authorList>
    </citation>
    <scope>NUCLEOTIDE SEQUENCE [LARGE SCALE GENOMIC DNA]</scope>
    <source>
        <strain evidence="6 7">CBS 309.79</strain>
    </source>
</reference>
<name>A0A5C3QKZ6_9AGAR</name>
<keyword evidence="7" id="KW-1185">Reference proteome</keyword>
<keyword evidence="1" id="KW-0479">Metal-binding</keyword>
<dbReference type="Gene3D" id="6.10.140.2220">
    <property type="match status" value="1"/>
</dbReference>
<dbReference type="InterPro" id="IPR002893">
    <property type="entry name" value="Znf_MYND"/>
</dbReference>
<proteinExistence type="predicted"/>
<feature type="domain" description="MYND-type" evidence="5">
    <location>
        <begin position="1"/>
        <end position="37"/>
    </location>
</feature>
<evidence type="ECO:0000313" key="6">
    <source>
        <dbReference type="EMBL" id="TFL02187.1"/>
    </source>
</evidence>
<dbReference type="GO" id="GO:0008270">
    <property type="term" value="F:zinc ion binding"/>
    <property type="evidence" value="ECO:0007669"/>
    <property type="project" value="UniProtKB-KW"/>
</dbReference>